<proteinExistence type="predicted"/>
<dbReference type="Gene3D" id="3.90.1140.10">
    <property type="entry name" value="Cyclic phosphodiesterase"/>
    <property type="match status" value="1"/>
</dbReference>
<dbReference type="RefSeq" id="XP_053019117.1">
    <property type="nucleotide sequence ID" value="XM_053167960.1"/>
</dbReference>
<protein>
    <recommendedName>
        <fullName evidence="5">U6 snRNA phosphodiesterase 1</fullName>
    </recommendedName>
    <alternativeName>
        <fullName evidence="6">3'-5' RNA exonuclease USB1</fullName>
    </alternativeName>
</protein>
<name>A0ABY7CL95_9BASI</name>
<evidence type="ECO:0000256" key="3">
    <source>
        <dbReference type="ARBA" id="ARBA00023239"/>
    </source>
</evidence>
<keyword evidence="1" id="KW-0540">Nuclease</keyword>
<keyword evidence="4" id="KW-0539">Nucleus</keyword>
<keyword evidence="2" id="KW-0378">Hydrolase</keyword>
<dbReference type="PANTHER" id="PTHR13522:SF3">
    <property type="entry name" value="U6 SNRNA PHOSPHODIESTERASE 1"/>
    <property type="match status" value="1"/>
</dbReference>
<dbReference type="InterPro" id="IPR027521">
    <property type="entry name" value="Usb1"/>
</dbReference>
<evidence type="ECO:0000313" key="8">
    <source>
        <dbReference type="EMBL" id="WAQ83562.1"/>
    </source>
</evidence>
<reference evidence="8" key="1">
    <citation type="submission" date="2022-10" db="EMBL/GenBank/DDBJ databases">
        <title>Puccinia triticina Genome sequencing and assembly.</title>
        <authorList>
            <person name="Li C."/>
        </authorList>
    </citation>
    <scope>NUCLEOTIDE SEQUENCE</scope>
    <source>
        <strain evidence="8">Pt15</strain>
    </source>
</reference>
<evidence type="ECO:0000256" key="4">
    <source>
        <dbReference type="ARBA" id="ARBA00023242"/>
    </source>
</evidence>
<evidence type="ECO:0000256" key="7">
    <source>
        <dbReference type="SAM" id="MobiDB-lite"/>
    </source>
</evidence>
<dbReference type="PANTHER" id="PTHR13522">
    <property type="entry name" value="U6 SNRNA PHOSPHODIESTERASE 1"/>
    <property type="match status" value="1"/>
</dbReference>
<accession>A0ABY7CL95</accession>
<evidence type="ECO:0000313" key="9">
    <source>
        <dbReference type="Proteomes" id="UP001164743"/>
    </source>
</evidence>
<keyword evidence="3" id="KW-0456">Lyase</keyword>
<gene>
    <name evidence="8" type="ORF">PtA15_4A10</name>
</gene>
<dbReference type="GeneID" id="77808844"/>
<dbReference type="Pfam" id="PF09749">
    <property type="entry name" value="HVSL"/>
    <property type="match status" value="1"/>
</dbReference>
<dbReference type="Proteomes" id="UP001164743">
    <property type="component" value="Chromosome 4A"/>
</dbReference>
<organism evidence="8 9">
    <name type="scientific">Puccinia triticina</name>
    <dbReference type="NCBI Taxonomy" id="208348"/>
    <lineage>
        <taxon>Eukaryota</taxon>
        <taxon>Fungi</taxon>
        <taxon>Dikarya</taxon>
        <taxon>Basidiomycota</taxon>
        <taxon>Pucciniomycotina</taxon>
        <taxon>Pucciniomycetes</taxon>
        <taxon>Pucciniales</taxon>
        <taxon>Pucciniaceae</taxon>
        <taxon>Puccinia</taxon>
    </lineage>
</organism>
<dbReference type="EMBL" id="CP110424">
    <property type="protein sequence ID" value="WAQ83562.1"/>
    <property type="molecule type" value="Genomic_DNA"/>
</dbReference>
<evidence type="ECO:0000256" key="2">
    <source>
        <dbReference type="ARBA" id="ARBA00022801"/>
    </source>
</evidence>
<sequence>MNTLPNMQENSVTAGSSSEIKRRRKLPPPSFTSSKTSESSNNQSSSHQGRKRARPHVDGDWPTHIYISFKFQTKTIELLNKIVAKLAQEDTSKAWHLLTEGNMKDSSLHLSLSRPAFLKTNERDEFIEDLKKSVRGTKLFEMNFSNFSALVNDECTRGFLALEVGKGHSLLCDLLAPIDKPFQG</sequence>
<feature type="region of interest" description="Disordered" evidence="7">
    <location>
        <begin position="1"/>
        <end position="57"/>
    </location>
</feature>
<evidence type="ECO:0000256" key="1">
    <source>
        <dbReference type="ARBA" id="ARBA00022722"/>
    </source>
</evidence>
<feature type="compositionally biased region" description="Low complexity" evidence="7">
    <location>
        <begin position="31"/>
        <end position="46"/>
    </location>
</feature>
<keyword evidence="9" id="KW-1185">Reference proteome</keyword>
<feature type="compositionally biased region" description="Polar residues" evidence="7">
    <location>
        <begin position="1"/>
        <end position="18"/>
    </location>
</feature>
<evidence type="ECO:0000256" key="5">
    <source>
        <dbReference type="ARBA" id="ARBA00029543"/>
    </source>
</evidence>
<evidence type="ECO:0000256" key="6">
    <source>
        <dbReference type="ARBA" id="ARBA00030030"/>
    </source>
</evidence>